<dbReference type="PROSITE" id="PS00615">
    <property type="entry name" value="C_TYPE_LECTIN_1"/>
    <property type="match status" value="1"/>
</dbReference>
<accession>A0AAV4AYA9</accession>
<dbReference type="InterPro" id="IPR016187">
    <property type="entry name" value="CTDL_fold"/>
</dbReference>
<dbReference type="InterPro" id="IPR018378">
    <property type="entry name" value="C-type_lectin_CS"/>
</dbReference>
<dbReference type="AlphaFoldDB" id="A0AAV4AYA9"/>
<evidence type="ECO:0000313" key="3">
    <source>
        <dbReference type="EMBL" id="GFO13360.1"/>
    </source>
</evidence>
<dbReference type="PROSITE" id="PS50041">
    <property type="entry name" value="C_TYPE_LECTIN_2"/>
    <property type="match status" value="1"/>
</dbReference>
<keyword evidence="4" id="KW-1185">Reference proteome</keyword>
<dbReference type="Proteomes" id="UP000735302">
    <property type="component" value="Unassembled WGS sequence"/>
</dbReference>
<name>A0AAV4AYA9_9GAST</name>
<dbReference type="InterPro" id="IPR016186">
    <property type="entry name" value="C-type_lectin-like/link_sf"/>
</dbReference>
<dbReference type="SMART" id="SM00034">
    <property type="entry name" value="CLECT"/>
    <property type="match status" value="1"/>
</dbReference>
<dbReference type="EMBL" id="BLXT01004484">
    <property type="protein sequence ID" value="GFO13360.1"/>
    <property type="molecule type" value="Genomic_DNA"/>
</dbReference>
<dbReference type="PANTHER" id="PTHR22801">
    <property type="entry name" value="LITHOSTATHINE"/>
    <property type="match status" value="1"/>
</dbReference>
<organism evidence="3 4">
    <name type="scientific">Plakobranchus ocellatus</name>
    <dbReference type="NCBI Taxonomy" id="259542"/>
    <lineage>
        <taxon>Eukaryota</taxon>
        <taxon>Metazoa</taxon>
        <taxon>Spiralia</taxon>
        <taxon>Lophotrochozoa</taxon>
        <taxon>Mollusca</taxon>
        <taxon>Gastropoda</taxon>
        <taxon>Heterobranchia</taxon>
        <taxon>Euthyneura</taxon>
        <taxon>Panpulmonata</taxon>
        <taxon>Sacoglossa</taxon>
        <taxon>Placobranchoidea</taxon>
        <taxon>Plakobranchidae</taxon>
        <taxon>Plakobranchus</taxon>
    </lineage>
</organism>
<reference evidence="3 4" key="1">
    <citation type="journal article" date="2021" name="Elife">
        <title>Chloroplast acquisition without the gene transfer in kleptoplastic sea slugs, Plakobranchus ocellatus.</title>
        <authorList>
            <person name="Maeda T."/>
            <person name="Takahashi S."/>
            <person name="Yoshida T."/>
            <person name="Shimamura S."/>
            <person name="Takaki Y."/>
            <person name="Nagai Y."/>
            <person name="Toyoda A."/>
            <person name="Suzuki Y."/>
            <person name="Arimoto A."/>
            <person name="Ishii H."/>
            <person name="Satoh N."/>
            <person name="Nishiyama T."/>
            <person name="Hasebe M."/>
            <person name="Maruyama T."/>
            <person name="Minagawa J."/>
            <person name="Obokata J."/>
            <person name="Shigenobu S."/>
        </authorList>
    </citation>
    <scope>NUCLEOTIDE SEQUENCE [LARGE SCALE GENOMIC DNA]</scope>
</reference>
<sequence length="309" mass="34826">MKTLRVFLVAANLTLESFWGRVILVYYTGILKDKAPMKYFPSKYPDNILYRTIPSSHLRLQSALVLGCSSVTIMVGVICDERQAYLREDLSRFCQTLPLGESWISLSPVKCFAACISRYPETCRSMVYNMVTHTCTPGGTAFGTLQNVQISIPKTNSEGKLYYIKFANPACNTSNGFALYDICGTTACLYLSTSKVKYEVAVASCAEMNSNLIIANTLARLSLFFHVSLNYINEDTFCWLSDNVTEGHFVWGNGETISDEIKDYIWYEGQPDDFGNDENCVQVRHGDNPRPYGLNDIFCQLQMHFICES</sequence>
<evidence type="ECO:0000256" key="1">
    <source>
        <dbReference type="ARBA" id="ARBA00023157"/>
    </source>
</evidence>
<dbReference type="InterPro" id="IPR050801">
    <property type="entry name" value="Ca-Dep_Lectins_ImmuneDev"/>
</dbReference>
<feature type="domain" description="C-type lectin" evidence="2">
    <location>
        <begin position="188"/>
        <end position="308"/>
    </location>
</feature>
<keyword evidence="1" id="KW-1015">Disulfide bond</keyword>
<dbReference type="PANTHER" id="PTHR22801:SF63">
    <property type="entry name" value="C-TYPE LECTIN DOMAIN-CONTAINING PROTEIN"/>
    <property type="match status" value="1"/>
</dbReference>
<evidence type="ECO:0000259" key="2">
    <source>
        <dbReference type="PROSITE" id="PS50041"/>
    </source>
</evidence>
<protein>
    <submittedName>
        <fullName evidence="3">C-type lectin domain family 4 member e-like protein</fullName>
    </submittedName>
</protein>
<comment type="caution">
    <text evidence="3">The sequence shown here is derived from an EMBL/GenBank/DDBJ whole genome shotgun (WGS) entry which is preliminary data.</text>
</comment>
<dbReference type="Gene3D" id="3.10.100.10">
    <property type="entry name" value="Mannose-Binding Protein A, subunit A"/>
    <property type="match status" value="1"/>
</dbReference>
<gene>
    <name evidence="3" type="ORF">PoB_003986500</name>
</gene>
<dbReference type="SUPFAM" id="SSF56436">
    <property type="entry name" value="C-type lectin-like"/>
    <property type="match status" value="1"/>
</dbReference>
<proteinExistence type="predicted"/>
<evidence type="ECO:0000313" key="4">
    <source>
        <dbReference type="Proteomes" id="UP000735302"/>
    </source>
</evidence>
<dbReference type="InterPro" id="IPR001304">
    <property type="entry name" value="C-type_lectin-like"/>
</dbReference>
<dbReference type="Pfam" id="PF00059">
    <property type="entry name" value="Lectin_C"/>
    <property type="match status" value="1"/>
</dbReference>